<accession>A0A2V1DKS1</accession>
<dbReference type="PANTHER" id="PTHR28083:SF1">
    <property type="entry name" value="GOOD FOR FULL DBP5 ACTIVITY PROTEIN 2"/>
    <property type="match status" value="1"/>
</dbReference>
<evidence type="ECO:0000313" key="2">
    <source>
        <dbReference type="EMBL" id="PVH98213.1"/>
    </source>
</evidence>
<protein>
    <recommendedName>
        <fullName evidence="1">Gfd2/YDR514C-like C-terminal domain-containing protein</fullName>
    </recommendedName>
</protein>
<gene>
    <name evidence="2" type="ORF">DM02DRAFT_531583</name>
</gene>
<dbReference type="InterPro" id="IPR048519">
    <property type="entry name" value="Gfd2/YDR514C-like_C"/>
</dbReference>
<name>A0A2V1DKS1_9PLEO</name>
<dbReference type="InterPro" id="IPR040151">
    <property type="entry name" value="Gfd2/YDR514C-like"/>
</dbReference>
<evidence type="ECO:0000313" key="3">
    <source>
        <dbReference type="Proteomes" id="UP000244855"/>
    </source>
</evidence>
<organism evidence="2 3">
    <name type="scientific">Periconia macrospinosa</name>
    <dbReference type="NCBI Taxonomy" id="97972"/>
    <lineage>
        <taxon>Eukaryota</taxon>
        <taxon>Fungi</taxon>
        <taxon>Dikarya</taxon>
        <taxon>Ascomycota</taxon>
        <taxon>Pezizomycotina</taxon>
        <taxon>Dothideomycetes</taxon>
        <taxon>Pleosporomycetidae</taxon>
        <taxon>Pleosporales</taxon>
        <taxon>Massarineae</taxon>
        <taxon>Periconiaceae</taxon>
        <taxon>Periconia</taxon>
    </lineage>
</organism>
<dbReference type="EMBL" id="KZ805418">
    <property type="protein sequence ID" value="PVH98213.1"/>
    <property type="molecule type" value="Genomic_DNA"/>
</dbReference>
<sequence length="319" mass="35813">MRSDAAVLRHLTGRLDGAAPFYLATCAVVCIDLEWWQEEPHSTTEVGISELTPLSTAFPLPHAANHLENVRVGHVRIKEHAHLLNKFDGAGNPNNFEFGRSKFVALDDAKRLIHETLNRRNVAGQYQPIILIMHDHKSKLVHLKDVMGLGTSLMRNVVKIIDTQDLTLQEKLPIAYQGTGAAQKPKAIRLADLVGWFNLPTDNLHTAGNDAGYTLIAAILLAQKEQPPVTTSMQRPRAVIHGVNIIDVLQHVQNRNRFYTHFPWGSVIFCTKCDSPQHMRKNCFVQVNCKHCSASADLSRRIWAHTHKTEKCVFSPLKQ</sequence>
<proteinExistence type="predicted"/>
<dbReference type="Proteomes" id="UP000244855">
    <property type="component" value="Unassembled WGS sequence"/>
</dbReference>
<reference evidence="2 3" key="1">
    <citation type="journal article" date="2018" name="Sci. Rep.">
        <title>Comparative genomics provides insights into the lifestyle and reveals functional heterogeneity of dark septate endophytic fungi.</title>
        <authorList>
            <person name="Knapp D.G."/>
            <person name="Nemeth J.B."/>
            <person name="Barry K."/>
            <person name="Hainaut M."/>
            <person name="Henrissat B."/>
            <person name="Johnson J."/>
            <person name="Kuo A."/>
            <person name="Lim J.H.P."/>
            <person name="Lipzen A."/>
            <person name="Nolan M."/>
            <person name="Ohm R.A."/>
            <person name="Tamas L."/>
            <person name="Grigoriev I.V."/>
            <person name="Spatafora J.W."/>
            <person name="Nagy L.G."/>
            <person name="Kovacs G.M."/>
        </authorList>
    </citation>
    <scope>NUCLEOTIDE SEQUENCE [LARGE SCALE GENOMIC DNA]</scope>
    <source>
        <strain evidence="2 3">DSE2036</strain>
    </source>
</reference>
<evidence type="ECO:0000259" key="1">
    <source>
        <dbReference type="Pfam" id="PF21762"/>
    </source>
</evidence>
<dbReference type="GO" id="GO:0005634">
    <property type="term" value="C:nucleus"/>
    <property type="evidence" value="ECO:0007669"/>
    <property type="project" value="TreeGrafter"/>
</dbReference>
<dbReference type="STRING" id="97972.A0A2V1DKS1"/>
<dbReference type="PANTHER" id="PTHR28083">
    <property type="entry name" value="GOOD FOR FULL DBP5 ACTIVITY PROTEIN 2"/>
    <property type="match status" value="1"/>
</dbReference>
<keyword evidence="3" id="KW-1185">Reference proteome</keyword>
<dbReference type="AlphaFoldDB" id="A0A2V1DKS1"/>
<dbReference type="OrthoDB" id="5953249at2759"/>
<dbReference type="Pfam" id="PF21762">
    <property type="entry name" value="DEDDh_C"/>
    <property type="match status" value="1"/>
</dbReference>
<feature type="domain" description="Gfd2/YDR514C-like C-terminal" evidence="1">
    <location>
        <begin position="28"/>
        <end position="219"/>
    </location>
</feature>